<keyword evidence="1" id="KW-0472">Membrane</keyword>
<evidence type="ECO:0000313" key="2">
    <source>
        <dbReference type="EMBL" id="MCU6744642.1"/>
    </source>
</evidence>
<gene>
    <name evidence="2" type="ORF">OCV77_09050</name>
</gene>
<dbReference type="Proteomes" id="UP001652432">
    <property type="component" value="Unassembled WGS sequence"/>
</dbReference>
<evidence type="ECO:0008006" key="4">
    <source>
        <dbReference type="Google" id="ProtNLM"/>
    </source>
</evidence>
<evidence type="ECO:0000313" key="3">
    <source>
        <dbReference type="Proteomes" id="UP001652432"/>
    </source>
</evidence>
<accession>A0ABT2T3X2</accession>
<keyword evidence="3" id="KW-1185">Reference proteome</keyword>
<comment type="caution">
    <text evidence="2">The sequence shown here is derived from an EMBL/GenBank/DDBJ whole genome shotgun (WGS) entry which is preliminary data.</text>
</comment>
<proteinExistence type="predicted"/>
<protein>
    <recommendedName>
        <fullName evidence="4">Type IV pilus assembly protein PilX</fullName>
    </recommendedName>
</protein>
<sequence length="193" mass="21946">MYRKNEGVTTIVVICVMAIIMALSLSLFLTASVLMKNSAGTAAQEQCRILAVSLSEEIEKQLTSEKNHYEDQLSEDMDRAENVRQTSLWHYVRDEIRSGSWPYYEENGDQIHSRENAFRVFNMENTGIAGEIADTALTLYWTTSGENTAPEKLTILTRVTVKEKTCVITDVYRLSSSGGNGYESWRWEHESRS</sequence>
<dbReference type="EMBL" id="JAOQKJ010000006">
    <property type="protein sequence ID" value="MCU6744642.1"/>
    <property type="molecule type" value="Genomic_DNA"/>
</dbReference>
<name>A0ABT2T3X2_9FIRM</name>
<keyword evidence="1" id="KW-1133">Transmembrane helix</keyword>
<organism evidence="2 3">
    <name type="scientific">Suilimivivens aceti</name>
    <dbReference type="NCBI Taxonomy" id="2981774"/>
    <lineage>
        <taxon>Bacteria</taxon>
        <taxon>Bacillati</taxon>
        <taxon>Bacillota</taxon>
        <taxon>Clostridia</taxon>
        <taxon>Lachnospirales</taxon>
        <taxon>Lachnospiraceae</taxon>
        <taxon>Suilimivivens</taxon>
    </lineage>
</organism>
<evidence type="ECO:0000256" key="1">
    <source>
        <dbReference type="SAM" id="Phobius"/>
    </source>
</evidence>
<reference evidence="2 3" key="1">
    <citation type="journal article" date="2021" name="ISME Commun">
        <title>Automated analysis of genomic sequences facilitates high-throughput and comprehensive description of bacteria.</title>
        <authorList>
            <person name="Hitch T.C.A."/>
        </authorList>
    </citation>
    <scope>NUCLEOTIDE SEQUENCE [LARGE SCALE GENOMIC DNA]</scope>
    <source>
        <strain evidence="2 3">Sanger_18</strain>
    </source>
</reference>
<dbReference type="RefSeq" id="WP_147371216.1">
    <property type="nucleotide sequence ID" value="NZ_JAOQKJ010000006.1"/>
</dbReference>
<feature type="transmembrane region" description="Helical" evidence="1">
    <location>
        <begin position="7"/>
        <end position="29"/>
    </location>
</feature>
<keyword evidence="1" id="KW-0812">Transmembrane</keyword>